<evidence type="ECO:0000313" key="6">
    <source>
        <dbReference type="Proteomes" id="UP000184050"/>
    </source>
</evidence>
<dbReference type="InterPro" id="IPR022719">
    <property type="entry name" value="Motility-assoc_prot_GldM_C"/>
</dbReference>
<dbReference type="Pfam" id="PF21601">
    <property type="entry name" value="GldM_2nd"/>
    <property type="match status" value="1"/>
</dbReference>
<evidence type="ECO:0000259" key="3">
    <source>
        <dbReference type="Pfam" id="PF21601"/>
    </source>
</evidence>
<dbReference type="Pfam" id="PF12081">
    <property type="entry name" value="GldM_1st"/>
    <property type="match status" value="1"/>
</dbReference>
<dbReference type="AlphaFoldDB" id="A0A1M6HPQ2"/>
<evidence type="ECO:0000259" key="2">
    <source>
        <dbReference type="Pfam" id="PF12081"/>
    </source>
</evidence>
<feature type="domain" description="Gliding motility-associated protein GldM C-terminal" evidence="1">
    <location>
        <begin position="430"/>
        <end position="536"/>
    </location>
</feature>
<dbReference type="Pfam" id="PF12080">
    <property type="entry name" value="GldM_4th"/>
    <property type="match status" value="1"/>
</dbReference>
<dbReference type="OrthoDB" id="1490890at2"/>
<feature type="domain" description="Gliding motility-associated protein GldM second immunoglobulin-like" evidence="4">
    <location>
        <begin position="343"/>
        <end position="427"/>
    </location>
</feature>
<gene>
    <name evidence="5" type="ORF">SAMN05444280_11436</name>
</gene>
<dbReference type="Proteomes" id="UP000184050">
    <property type="component" value="Unassembled WGS sequence"/>
</dbReference>
<name>A0A1M6HPQ2_9BACT</name>
<evidence type="ECO:0000313" key="5">
    <source>
        <dbReference type="EMBL" id="SHJ24170.1"/>
    </source>
</evidence>
<feature type="domain" description="Gliding motility-associated protein GldM N-terminal" evidence="2">
    <location>
        <begin position="33"/>
        <end position="241"/>
    </location>
</feature>
<sequence>MGAKNCPETPRQKMINMMYIVLTAMLAINVAAEVLDAFQVVDSSLIQTLETVDMKNAQVYASFEQAYAENETKVKEWKDKADSVKMLTSQMYLYLSKLKEDLVRDSGAIPVSDDRPLRENDFYLVTESGDTIILKKEDDLNSPSEFLITQGNAELLKEKINEYRANMVALIEESDTELINTVESALDTSDPPVSLREGGESKSWESERFLNKPLVAILTLLSKIQIDVKNTEANLINYLYSQIDAGSFKFNKLGARVIPTSNVVLQGEEYVAEVFLAAEDTTQQPEILINNRPATVQDGKATYRVEANEPGVFSWSGVIKYKTPAGIVRNYPFSQEYQVTRPSVTMSATRMNVFYRGLDNPFDVGGGGIPQENLEVQMTNGTVVKSGNEYIIRPDELDEQGRNTVVSVYSNIGGERRLVGSSQWRVKRVPDPVAQVAGLSGGTIRKERLLVEDGVMAVLEDFDFEFGYTVTQFTIQVPGPGGYVNRWESNSNRFTDDQIAQFRRLNPEEIVYISNIRAVGDNGETRDLDPISFKIQ</sequence>
<evidence type="ECO:0000259" key="1">
    <source>
        <dbReference type="Pfam" id="PF12080"/>
    </source>
</evidence>
<accession>A0A1M6HPQ2</accession>
<proteinExistence type="predicted"/>
<protein>
    <submittedName>
        <fullName evidence="5">Gliding motility-associated protein GldM</fullName>
    </submittedName>
</protein>
<evidence type="ECO:0000259" key="4">
    <source>
        <dbReference type="Pfam" id="PF21602"/>
    </source>
</evidence>
<dbReference type="Pfam" id="PF21602">
    <property type="entry name" value="GldM_3rd"/>
    <property type="match status" value="1"/>
</dbReference>
<organism evidence="5 6">
    <name type="scientific">Tangfeifania diversioriginum</name>
    <dbReference type="NCBI Taxonomy" id="1168035"/>
    <lineage>
        <taxon>Bacteria</taxon>
        <taxon>Pseudomonadati</taxon>
        <taxon>Bacteroidota</taxon>
        <taxon>Bacteroidia</taxon>
        <taxon>Marinilabiliales</taxon>
        <taxon>Prolixibacteraceae</taxon>
        <taxon>Tangfeifania</taxon>
    </lineage>
</organism>
<keyword evidence="6" id="KW-1185">Reference proteome</keyword>
<dbReference type="InterPro" id="IPR048406">
    <property type="entry name" value="GldM_Ig-like-2"/>
</dbReference>
<dbReference type="NCBIfam" id="TIGR03517">
    <property type="entry name" value="GldM_gliding"/>
    <property type="match status" value="1"/>
</dbReference>
<dbReference type="InterPro" id="IPR019859">
    <property type="entry name" value="Motility-assoc_prot_GldM"/>
</dbReference>
<dbReference type="InterPro" id="IPR048405">
    <property type="entry name" value="GldM_Ig-like-1"/>
</dbReference>
<dbReference type="InterPro" id="IPR022720">
    <property type="entry name" value="Motility-assoc_prot_GldM_N"/>
</dbReference>
<dbReference type="EMBL" id="FQZE01000014">
    <property type="protein sequence ID" value="SHJ24170.1"/>
    <property type="molecule type" value="Genomic_DNA"/>
</dbReference>
<feature type="domain" description="Gliding motility-associated protein GldM first immunoglobulin-like" evidence="3">
    <location>
        <begin position="245"/>
        <end position="340"/>
    </location>
</feature>
<dbReference type="STRING" id="1168035.SAMN05444280_11436"/>
<dbReference type="RefSeq" id="WP_073169058.1">
    <property type="nucleotide sequence ID" value="NZ_FQZE01000014.1"/>
</dbReference>
<reference evidence="5 6" key="1">
    <citation type="submission" date="2016-11" db="EMBL/GenBank/DDBJ databases">
        <authorList>
            <person name="Jaros S."/>
            <person name="Januszkiewicz K."/>
            <person name="Wedrychowicz H."/>
        </authorList>
    </citation>
    <scope>NUCLEOTIDE SEQUENCE [LARGE SCALE GENOMIC DNA]</scope>
    <source>
        <strain evidence="5 6">DSM 27063</strain>
    </source>
</reference>